<feature type="compositionally biased region" description="Basic and acidic residues" evidence="1">
    <location>
        <begin position="109"/>
        <end position="137"/>
    </location>
</feature>
<name>A0A1F4VDQ1_UNCKA</name>
<gene>
    <name evidence="2" type="ORF">A3A78_04800</name>
</gene>
<accession>A0A1F4VDQ1</accession>
<evidence type="ECO:0000313" key="2">
    <source>
        <dbReference type="EMBL" id="OGC55265.1"/>
    </source>
</evidence>
<protein>
    <submittedName>
        <fullName evidence="2">Uncharacterized protein</fullName>
    </submittedName>
</protein>
<comment type="caution">
    <text evidence="2">The sequence shown here is derived from an EMBL/GenBank/DDBJ whole genome shotgun (WGS) entry which is preliminary data.</text>
</comment>
<dbReference type="EMBL" id="MEVI01000003">
    <property type="protein sequence ID" value="OGC55265.1"/>
    <property type="molecule type" value="Genomic_DNA"/>
</dbReference>
<evidence type="ECO:0000256" key="1">
    <source>
        <dbReference type="SAM" id="MobiDB-lite"/>
    </source>
</evidence>
<dbReference type="Proteomes" id="UP000176504">
    <property type="component" value="Unassembled WGS sequence"/>
</dbReference>
<sequence>MREGPPLEMPHEEVSTAGSEAAKPDEGFTIRILGIDVPEPVATKAAVVLVATATAFAQAKEALGSNFEVPTTPEEGAKEAMKLLIGVGGGAVLLGAGLAVGMRIKRAWEEGDTHQQPSEEPRPRGQGYKDSREEALDRGIGQAQASAPFVSRMRGASPVERLEALRDLENPTRGSRKSLSELT</sequence>
<organism evidence="2 3">
    <name type="scientific">candidate division WWE3 bacterium RIFCSPLOWO2_01_FULL_41_18</name>
    <dbReference type="NCBI Taxonomy" id="1802625"/>
    <lineage>
        <taxon>Bacteria</taxon>
        <taxon>Katanobacteria</taxon>
    </lineage>
</organism>
<proteinExistence type="predicted"/>
<feature type="compositionally biased region" description="Basic and acidic residues" evidence="1">
    <location>
        <begin position="1"/>
        <end position="14"/>
    </location>
</feature>
<reference evidence="2 3" key="1">
    <citation type="journal article" date="2016" name="Nat. Commun.">
        <title>Thousands of microbial genomes shed light on interconnected biogeochemical processes in an aquifer system.</title>
        <authorList>
            <person name="Anantharaman K."/>
            <person name="Brown C.T."/>
            <person name="Hug L.A."/>
            <person name="Sharon I."/>
            <person name="Castelle C.J."/>
            <person name="Probst A.J."/>
            <person name="Thomas B.C."/>
            <person name="Singh A."/>
            <person name="Wilkins M.J."/>
            <person name="Karaoz U."/>
            <person name="Brodie E.L."/>
            <person name="Williams K.H."/>
            <person name="Hubbard S.S."/>
            <person name="Banfield J.F."/>
        </authorList>
    </citation>
    <scope>NUCLEOTIDE SEQUENCE [LARGE SCALE GENOMIC DNA]</scope>
</reference>
<feature type="compositionally biased region" description="Basic and acidic residues" evidence="1">
    <location>
        <begin position="160"/>
        <end position="170"/>
    </location>
</feature>
<evidence type="ECO:0000313" key="3">
    <source>
        <dbReference type="Proteomes" id="UP000176504"/>
    </source>
</evidence>
<feature type="region of interest" description="Disordered" evidence="1">
    <location>
        <begin position="1"/>
        <end position="23"/>
    </location>
</feature>
<dbReference type="AlphaFoldDB" id="A0A1F4VDQ1"/>
<feature type="region of interest" description="Disordered" evidence="1">
    <location>
        <begin position="109"/>
        <end position="183"/>
    </location>
</feature>